<feature type="compositionally biased region" description="Basic residues" evidence="1">
    <location>
        <begin position="525"/>
        <end position="536"/>
    </location>
</feature>
<name>A0A9Q0JJI8_9ROSI</name>
<proteinExistence type="predicted"/>
<dbReference type="AlphaFoldDB" id="A0A9Q0JJI8"/>
<feature type="domain" description="Nuclease associated modular" evidence="2">
    <location>
        <begin position="445"/>
        <end position="461"/>
    </location>
</feature>
<dbReference type="GO" id="GO:0003677">
    <property type="term" value="F:DNA binding"/>
    <property type="evidence" value="ECO:0007669"/>
    <property type="project" value="InterPro"/>
</dbReference>
<keyword evidence="4" id="KW-1185">Reference proteome</keyword>
<dbReference type="Proteomes" id="UP001141552">
    <property type="component" value="Unassembled WGS sequence"/>
</dbReference>
<dbReference type="PANTHER" id="PTHR34199">
    <property type="entry name" value="NUMOD3 MOTIF FAMILY PROTEIN, EXPRESSED"/>
    <property type="match status" value="1"/>
</dbReference>
<dbReference type="InterPro" id="IPR003611">
    <property type="entry name" value="NUMOD3"/>
</dbReference>
<feature type="compositionally biased region" description="Basic and acidic residues" evidence="1">
    <location>
        <begin position="589"/>
        <end position="604"/>
    </location>
</feature>
<organism evidence="3 4">
    <name type="scientific">Turnera subulata</name>
    <dbReference type="NCBI Taxonomy" id="218843"/>
    <lineage>
        <taxon>Eukaryota</taxon>
        <taxon>Viridiplantae</taxon>
        <taxon>Streptophyta</taxon>
        <taxon>Embryophyta</taxon>
        <taxon>Tracheophyta</taxon>
        <taxon>Spermatophyta</taxon>
        <taxon>Magnoliopsida</taxon>
        <taxon>eudicotyledons</taxon>
        <taxon>Gunneridae</taxon>
        <taxon>Pentapetalae</taxon>
        <taxon>rosids</taxon>
        <taxon>fabids</taxon>
        <taxon>Malpighiales</taxon>
        <taxon>Passifloraceae</taxon>
        <taxon>Turnera</taxon>
    </lineage>
</organism>
<comment type="caution">
    <text evidence="3">The sequence shown here is derived from an EMBL/GenBank/DDBJ whole genome shotgun (WGS) entry which is preliminary data.</text>
</comment>
<sequence length="853" mass="96350">MPLLEIATAQASLQNHLGPIRLCKVLSSPFAFYDEKRLLSIGKAFHFPIKVNLRQKSTPQTKAVAPLEPKLAEHEEDWKRSGGNSNIAGADLDASAGVVESPREEWKDLDEKERVRRIKISKANRGLTPWNKGRKHSPETIERIREKTRVALQDPKVKEKLANHGLPHSKATRKKIASGAQMAWKKRREKLMLRESCLFEWQNLIAEASRRGCAGEEELQWDSYGIISEQLRLEWLESVEQRKMNPKPHPNTGVPKPPEQIRKIAQAIAAKWTDPEYRERVAAGLSKYHDIGTAQASLQNRRLCKVLSSPFTFYDEKRLLSTGKTFHFPRKVYFQRKSTLQIKAVATLEPKLVERKEDGKRSGGNPKSGGADLDVSAGVVESRREKWKDLSDRELSRRIKISKANKGITPWNKGRKHSPETIARIREKTRLAMQNPKIKKKLANHGHAQSEETRNKIGIGVRIGWKKRQKKLMLQESCHFEWQNLIAEASRRGCAGEEELQWDSYGIIREQLQLEWLESVEQKKRNPKPHGNRRAPKSPEQRRKIAEAIAAKWADPEYRERVCDGIAKYHGTPVGVEPRKRPNNSTQTRRREGGEERHVDRGTPEDDPIQKMILRRSKEPSFKDPQASSNLRMIKKIRAARAAKEAKKDRTVKKARSLIAKAEKAAKALEVAARRNPNAQASLVETRKLLAEAIQLIESIDTGLDVADKSVERSTVMPPGHVSPNGKEGDIGNGRLERVDFKEASGTSVLASGKDLVGNLTLHEIRNSGQPELLRTTSSRYGFSPITLEHSGSSNQLSQLELNWKAKYEENPQPNGTKLQVVEGEMPPKSVVATKKWVRGRLVDVSGGDTVSL</sequence>
<evidence type="ECO:0000259" key="2">
    <source>
        <dbReference type="SMART" id="SM00496"/>
    </source>
</evidence>
<feature type="region of interest" description="Disordered" evidence="1">
    <location>
        <begin position="353"/>
        <end position="375"/>
    </location>
</feature>
<dbReference type="PANTHER" id="PTHR34199:SF2">
    <property type="entry name" value="NUMOD3 MOTIF FAMILY PROTEIN, EXPRESSED"/>
    <property type="match status" value="1"/>
</dbReference>
<dbReference type="Pfam" id="PF07460">
    <property type="entry name" value="NUMOD3"/>
    <property type="match status" value="2"/>
</dbReference>
<dbReference type="SMART" id="SM00496">
    <property type="entry name" value="IENR2"/>
    <property type="match status" value="4"/>
</dbReference>
<gene>
    <name evidence="3" type="ORF">Tsubulata_027526</name>
</gene>
<reference evidence="3" key="2">
    <citation type="journal article" date="2023" name="Plants (Basel)">
        <title>Annotation of the Turnera subulata (Passifloraceae) Draft Genome Reveals the S-Locus Evolved after the Divergence of Turneroideae from Passifloroideae in a Stepwise Manner.</title>
        <authorList>
            <person name="Henning P.M."/>
            <person name="Roalson E.H."/>
            <person name="Mir W."/>
            <person name="McCubbin A.G."/>
            <person name="Shore J.S."/>
        </authorList>
    </citation>
    <scope>NUCLEOTIDE SEQUENCE</scope>
    <source>
        <strain evidence="3">F60SS</strain>
    </source>
</reference>
<evidence type="ECO:0000313" key="3">
    <source>
        <dbReference type="EMBL" id="KAJ4844093.1"/>
    </source>
</evidence>
<feature type="domain" description="Nuclease associated modular" evidence="2">
    <location>
        <begin position="413"/>
        <end position="429"/>
    </location>
</feature>
<evidence type="ECO:0000313" key="4">
    <source>
        <dbReference type="Proteomes" id="UP001141552"/>
    </source>
</evidence>
<feature type="region of interest" description="Disordered" evidence="1">
    <location>
        <begin position="571"/>
        <end position="606"/>
    </location>
</feature>
<dbReference type="EMBL" id="JAKUCV010002057">
    <property type="protein sequence ID" value="KAJ4844093.1"/>
    <property type="molecule type" value="Genomic_DNA"/>
</dbReference>
<feature type="domain" description="Nuclease associated modular" evidence="2">
    <location>
        <begin position="164"/>
        <end position="180"/>
    </location>
</feature>
<protein>
    <recommendedName>
        <fullName evidence="2">Nuclease associated modular domain-containing protein</fullName>
    </recommendedName>
</protein>
<feature type="region of interest" description="Disordered" evidence="1">
    <location>
        <begin position="520"/>
        <end position="543"/>
    </location>
</feature>
<reference evidence="3" key="1">
    <citation type="submission" date="2022-02" db="EMBL/GenBank/DDBJ databases">
        <authorList>
            <person name="Henning P.M."/>
            <person name="McCubbin A.G."/>
            <person name="Shore J.S."/>
        </authorList>
    </citation>
    <scope>NUCLEOTIDE SEQUENCE</scope>
    <source>
        <strain evidence="3">F60SS</strain>
        <tissue evidence="3">Leaves</tissue>
    </source>
</reference>
<dbReference type="OrthoDB" id="1935413at2759"/>
<accession>A0A9Q0JJI8</accession>
<feature type="domain" description="Nuclease associated modular" evidence="2">
    <location>
        <begin position="132"/>
        <end position="148"/>
    </location>
</feature>
<evidence type="ECO:0000256" key="1">
    <source>
        <dbReference type="SAM" id="MobiDB-lite"/>
    </source>
</evidence>